<keyword evidence="1" id="KW-0472">Membrane</keyword>
<protein>
    <submittedName>
        <fullName evidence="2">Inner-membrane translocator</fullName>
    </submittedName>
</protein>
<keyword evidence="3" id="KW-1185">Reference proteome</keyword>
<feature type="transmembrane region" description="Helical" evidence="1">
    <location>
        <begin position="35"/>
        <end position="57"/>
    </location>
</feature>
<feature type="transmembrane region" description="Helical" evidence="1">
    <location>
        <begin position="72"/>
        <end position="93"/>
    </location>
</feature>
<accession>A0A838CVI4</accession>
<reference evidence="2 3" key="1">
    <citation type="journal article" date="2004" name="Extremophiles">
        <title>Halobacillus locisalis sp. nov., a halophilic bacterium isolated from a marine solar saltern of the Yellow Sea in Korea.</title>
        <authorList>
            <person name="Yoon J.H."/>
            <person name="Kang K.H."/>
            <person name="Oh T.K."/>
            <person name="Park Y.H."/>
        </authorList>
    </citation>
    <scope>NUCLEOTIDE SEQUENCE [LARGE SCALE GENOMIC DNA]</scope>
    <source>
        <strain evidence="2 3">KCTC 3788</strain>
    </source>
</reference>
<evidence type="ECO:0000313" key="3">
    <source>
        <dbReference type="Proteomes" id="UP000571017"/>
    </source>
</evidence>
<organism evidence="2 3">
    <name type="scientific">Halobacillus locisalis</name>
    <dbReference type="NCBI Taxonomy" id="220753"/>
    <lineage>
        <taxon>Bacteria</taxon>
        <taxon>Bacillati</taxon>
        <taxon>Bacillota</taxon>
        <taxon>Bacilli</taxon>
        <taxon>Bacillales</taxon>
        <taxon>Bacillaceae</taxon>
        <taxon>Halobacillus</taxon>
    </lineage>
</organism>
<evidence type="ECO:0000313" key="2">
    <source>
        <dbReference type="EMBL" id="MBA2176152.1"/>
    </source>
</evidence>
<sequence>MVALMYLFLAAFLIAANIFMIKWQKEGLFPLGASGILLAFLGVVVGYTVGAIFVLAASDPWGGVLAAGMGRLIVYNGLIHFLIGLALIIGSYFSNKKTQT</sequence>
<evidence type="ECO:0000256" key="1">
    <source>
        <dbReference type="SAM" id="Phobius"/>
    </source>
</evidence>
<feature type="transmembrane region" description="Helical" evidence="1">
    <location>
        <begin position="6"/>
        <end position="23"/>
    </location>
</feature>
<gene>
    <name evidence="2" type="ORF">H0266_14745</name>
</gene>
<dbReference type="EMBL" id="JACEFG010000003">
    <property type="protein sequence ID" value="MBA2176152.1"/>
    <property type="molecule type" value="Genomic_DNA"/>
</dbReference>
<keyword evidence="1" id="KW-0812">Transmembrane</keyword>
<comment type="caution">
    <text evidence="2">The sequence shown here is derived from an EMBL/GenBank/DDBJ whole genome shotgun (WGS) entry which is preliminary data.</text>
</comment>
<dbReference type="Proteomes" id="UP000571017">
    <property type="component" value="Unassembled WGS sequence"/>
</dbReference>
<proteinExistence type="predicted"/>
<dbReference type="RefSeq" id="WP_181473186.1">
    <property type="nucleotide sequence ID" value="NZ_JACEFG010000003.1"/>
</dbReference>
<dbReference type="AlphaFoldDB" id="A0A838CVI4"/>
<name>A0A838CVI4_9BACI</name>
<keyword evidence="1" id="KW-1133">Transmembrane helix</keyword>